<organism evidence="2 3">
    <name type="scientific">Arthrobacter sulfonylureivorans</name>
    <dbReference type="NCBI Taxonomy" id="2486855"/>
    <lineage>
        <taxon>Bacteria</taxon>
        <taxon>Bacillati</taxon>
        <taxon>Actinomycetota</taxon>
        <taxon>Actinomycetes</taxon>
        <taxon>Micrococcales</taxon>
        <taxon>Micrococcaceae</taxon>
        <taxon>Arthrobacter</taxon>
    </lineage>
</organism>
<proteinExistence type="predicted"/>
<dbReference type="Proteomes" id="UP000829069">
    <property type="component" value="Chromosome"/>
</dbReference>
<keyword evidence="1" id="KW-0472">Membrane</keyword>
<keyword evidence="3" id="KW-1185">Reference proteome</keyword>
<evidence type="ECO:0000256" key="1">
    <source>
        <dbReference type="SAM" id="Phobius"/>
    </source>
</evidence>
<accession>A0ABY3WA06</accession>
<feature type="transmembrane region" description="Helical" evidence="1">
    <location>
        <begin position="57"/>
        <end position="76"/>
    </location>
</feature>
<dbReference type="NCBIfam" id="NF041681">
    <property type="entry name" value="HGxxPAAW"/>
    <property type="match status" value="1"/>
</dbReference>
<dbReference type="InterPro" id="IPR046550">
    <property type="entry name" value="DUF6704"/>
</dbReference>
<evidence type="ECO:0000313" key="3">
    <source>
        <dbReference type="Proteomes" id="UP000829069"/>
    </source>
</evidence>
<keyword evidence="1" id="KW-0812">Transmembrane</keyword>
<reference evidence="2 3" key="1">
    <citation type="submission" date="2022-03" db="EMBL/GenBank/DDBJ databases">
        <title>Isotopic signatures of nitrous oxide derived from detoxification processes.</title>
        <authorList>
            <person name="Behrendt U."/>
            <person name="Buchen C."/>
            <person name="Well R."/>
            <person name="Ulrich A."/>
            <person name="Rohe L."/>
            <person name="Kolb S."/>
            <person name="Schloter M."/>
            <person name="Horn M.A."/>
            <person name="Augustin J."/>
        </authorList>
    </citation>
    <scope>NUCLEOTIDE SEQUENCE [LARGE SCALE GENOMIC DNA]</scope>
    <source>
        <strain evidence="2 3">S4-C24</strain>
    </source>
</reference>
<evidence type="ECO:0000313" key="2">
    <source>
        <dbReference type="EMBL" id="UNK44584.1"/>
    </source>
</evidence>
<feature type="transmembrane region" description="Helical" evidence="1">
    <location>
        <begin position="32"/>
        <end position="52"/>
    </location>
</feature>
<keyword evidence="1" id="KW-1133">Transmembrane helix</keyword>
<dbReference type="Pfam" id="PF20447">
    <property type="entry name" value="DUF6704"/>
    <property type="match status" value="1"/>
</dbReference>
<name>A0ABY3WA06_9MICC</name>
<gene>
    <name evidence="2" type="ORF">MNQ99_11330</name>
</gene>
<protein>
    <submittedName>
        <fullName evidence="2">Uncharacterized protein</fullName>
    </submittedName>
</protein>
<dbReference type="RefSeq" id="WP_241913016.1">
    <property type="nucleotide sequence ID" value="NZ_CP093326.1"/>
</dbReference>
<sequence>MVNHATATETAMKTDPAGSIHDEVIGHGNSPAAWTCVFIMIAGSIVSGIGFAMASNVVFWAGVVVMFLGLIAGWIMKKAGYGVDGSKIQGSGH</sequence>
<dbReference type="EMBL" id="CP093326">
    <property type="protein sequence ID" value="UNK44584.1"/>
    <property type="molecule type" value="Genomic_DNA"/>
</dbReference>